<dbReference type="AlphaFoldDB" id="A0A6J4QMA5"/>
<name>A0A6J4QMA5_9BACT</name>
<evidence type="ECO:0000256" key="1">
    <source>
        <dbReference type="SAM" id="MobiDB-lite"/>
    </source>
</evidence>
<evidence type="ECO:0000313" key="2">
    <source>
        <dbReference type="EMBL" id="CAA9444867.1"/>
    </source>
</evidence>
<feature type="non-terminal residue" evidence="2">
    <location>
        <position position="1"/>
    </location>
</feature>
<feature type="region of interest" description="Disordered" evidence="1">
    <location>
        <begin position="1"/>
        <end position="165"/>
    </location>
</feature>
<reference evidence="2" key="1">
    <citation type="submission" date="2020-02" db="EMBL/GenBank/DDBJ databases">
        <authorList>
            <person name="Meier V. D."/>
        </authorList>
    </citation>
    <scope>NUCLEOTIDE SEQUENCE</scope>
    <source>
        <strain evidence="2">AVDCRST_MAG64</strain>
    </source>
</reference>
<dbReference type="GO" id="GO:0046316">
    <property type="term" value="F:gluconokinase activity"/>
    <property type="evidence" value="ECO:0007669"/>
    <property type="project" value="UniProtKB-EC"/>
</dbReference>
<organism evidence="2">
    <name type="scientific">uncultured Phycisphaerae bacterium</name>
    <dbReference type="NCBI Taxonomy" id="904963"/>
    <lineage>
        <taxon>Bacteria</taxon>
        <taxon>Pseudomonadati</taxon>
        <taxon>Planctomycetota</taxon>
        <taxon>Phycisphaerae</taxon>
        <taxon>environmental samples</taxon>
    </lineage>
</organism>
<sequence>GRRQPAAGSVRRDRHRRDGVVPHLLPPADGRREAGGRVRHRRGQGREGRPGRRGEVHQQRRDAQERHGRRGADRDAAPVPPGRGDRRVRERRQRAVREAGGDQRHPGQGDERRRRPGGGQEPQGQVRRHAEPADDRAVQEAAGADPRRRAGRDQPGELDHDRLVPPVGLLRVRRLAGHLEGRGRRGADQPV</sequence>
<feature type="non-terminal residue" evidence="2">
    <location>
        <position position="191"/>
    </location>
</feature>
<gene>
    <name evidence="2" type="ORF">AVDCRST_MAG64-4454</name>
</gene>
<feature type="compositionally biased region" description="Basic and acidic residues" evidence="1">
    <location>
        <begin position="145"/>
        <end position="163"/>
    </location>
</feature>
<dbReference type="EC" id="2.7.1.12" evidence="2"/>
<accession>A0A6J4QMA5</accession>
<protein>
    <submittedName>
        <fullName evidence="2">GH109</fullName>
        <ecNumber evidence="2">2.7.1.12</ecNumber>
    </submittedName>
</protein>
<dbReference type="EMBL" id="CADCUQ010001047">
    <property type="protein sequence ID" value="CAA9444867.1"/>
    <property type="molecule type" value="Genomic_DNA"/>
</dbReference>
<feature type="compositionally biased region" description="Basic and acidic residues" evidence="1">
    <location>
        <begin position="83"/>
        <end position="113"/>
    </location>
</feature>
<feature type="compositionally biased region" description="Basic and acidic residues" evidence="1">
    <location>
        <begin position="128"/>
        <end position="138"/>
    </location>
</feature>
<feature type="compositionally biased region" description="Basic and acidic residues" evidence="1">
    <location>
        <begin position="44"/>
        <end position="76"/>
    </location>
</feature>
<keyword evidence="2" id="KW-0808">Transferase</keyword>
<proteinExistence type="predicted"/>